<name>A0ACC2N2E9_9HYME</name>
<dbReference type="Proteomes" id="UP001239111">
    <property type="component" value="Chromosome 4"/>
</dbReference>
<evidence type="ECO:0000313" key="1">
    <source>
        <dbReference type="EMBL" id="KAJ8665249.1"/>
    </source>
</evidence>
<organism evidence="1 2">
    <name type="scientific">Eretmocerus hayati</name>
    <dbReference type="NCBI Taxonomy" id="131215"/>
    <lineage>
        <taxon>Eukaryota</taxon>
        <taxon>Metazoa</taxon>
        <taxon>Ecdysozoa</taxon>
        <taxon>Arthropoda</taxon>
        <taxon>Hexapoda</taxon>
        <taxon>Insecta</taxon>
        <taxon>Pterygota</taxon>
        <taxon>Neoptera</taxon>
        <taxon>Endopterygota</taxon>
        <taxon>Hymenoptera</taxon>
        <taxon>Apocrita</taxon>
        <taxon>Proctotrupomorpha</taxon>
        <taxon>Chalcidoidea</taxon>
        <taxon>Aphelinidae</taxon>
        <taxon>Aphelininae</taxon>
        <taxon>Eretmocerus</taxon>
    </lineage>
</organism>
<accession>A0ACC2N2E9</accession>
<reference evidence="1" key="1">
    <citation type="submission" date="2023-04" db="EMBL/GenBank/DDBJ databases">
        <title>A chromosome-level genome assembly of the parasitoid wasp Eretmocerus hayati.</title>
        <authorList>
            <person name="Zhong Y."/>
            <person name="Liu S."/>
            <person name="Liu Y."/>
        </authorList>
    </citation>
    <scope>NUCLEOTIDE SEQUENCE</scope>
    <source>
        <strain evidence="1">ZJU_SS_LIU_2023</strain>
    </source>
</reference>
<protein>
    <submittedName>
        <fullName evidence="1">Uncharacterized protein</fullName>
    </submittedName>
</protein>
<gene>
    <name evidence="1" type="ORF">QAD02_006911</name>
</gene>
<proteinExistence type="predicted"/>
<evidence type="ECO:0000313" key="2">
    <source>
        <dbReference type="Proteomes" id="UP001239111"/>
    </source>
</evidence>
<keyword evidence="2" id="KW-1185">Reference proteome</keyword>
<sequence>MMRHFEKCETPDVELTIFTNRAIEVFEILMSKLEFASTLPSIITHPGICEILSSHELQQVVTAFNSPKDSRSSFDTSAAESLSEGRFTENDKRSNTLTDPNDVNLEDCYCSPESLETCSSLTEISDVYNAIEILYSHPEIRRLSSGMQNDIATLTRSFLRQIRYFLEFIISKMKLMPIEARQVELDLRNTSNAIERSKNEISDMTISLENQKSKQRKEIKKLTDQLDDRLETWEEINQEFESRLTQILQDSEESMNRSAQDFRERLEHIQMDLATKRNKVQDQKTFNKKIEGEFLMKKFKIESQLSALIMKFDTEVVDREEAYKELMKEFEAVDEERRQLMDEMDEQKKIYDSIIREREEKEFEAFRAKYEVFVHNRGRRRIRSLLMDLKDFVITVSKCNDLLEARSLAVYTS</sequence>
<comment type="caution">
    <text evidence="1">The sequence shown here is derived from an EMBL/GenBank/DDBJ whole genome shotgun (WGS) entry which is preliminary data.</text>
</comment>
<dbReference type="EMBL" id="CM056744">
    <property type="protein sequence ID" value="KAJ8665249.1"/>
    <property type="molecule type" value="Genomic_DNA"/>
</dbReference>